<comment type="caution">
    <text evidence="1">The sequence shown here is derived from an EMBL/GenBank/DDBJ whole genome shotgun (WGS) entry which is preliminary data.</text>
</comment>
<sequence length="159" mass="18054">MSFSIYLKLTGRKQGLISSGCSTSDSIGNRYQIGHEDEIQVLSFVHSLTREQNSDHHPVDFMKIIDKSSPLLGIAISNNEILNAYFDFYRINSFGVMEKFYTVELRDASIVDICANYPHSIDSSNTIPFETISLAYKSITWKHHIAGTSGYSIWDDRVY</sequence>
<dbReference type="GeneID" id="88806710"/>
<accession>A0A329X557</accession>
<name>A0A329X557_9GAMM</name>
<dbReference type="InterPro" id="IPR052947">
    <property type="entry name" value="T6SS_Hcp1_domain"/>
</dbReference>
<protein>
    <submittedName>
        <fullName evidence="1">Type VI secretion system tube protein Hcp</fullName>
    </submittedName>
</protein>
<organism evidence="1 2">
    <name type="scientific">Photorhabdus bodei</name>
    <dbReference type="NCBI Taxonomy" id="2029681"/>
    <lineage>
        <taxon>Bacteria</taxon>
        <taxon>Pseudomonadati</taxon>
        <taxon>Pseudomonadota</taxon>
        <taxon>Gammaproteobacteria</taxon>
        <taxon>Enterobacterales</taxon>
        <taxon>Morganellaceae</taxon>
        <taxon>Photorhabdus</taxon>
    </lineage>
</organism>
<dbReference type="NCBIfam" id="TIGR03344">
    <property type="entry name" value="VI_effect_Hcp1"/>
    <property type="match status" value="1"/>
</dbReference>
<evidence type="ECO:0000313" key="1">
    <source>
        <dbReference type="EMBL" id="RAX11841.1"/>
    </source>
</evidence>
<dbReference type="InterPro" id="IPR036624">
    <property type="entry name" value="Hcp1-lik_sf"/>
</dbReference>
<proteinExistence type="predicted"/>
<gene>
    <name evidence="1" type="ORF">CKY02_12685</name>
</gene>
<evidence type="ECO:0000313" key="2">
    <source>
        <dbReference type="Proteomes" id="UP000250919"/>
    </source>
</evidence>
<dbReference type="Proteomes" id="UP000250919">
    <property type="component" value="Unassembled WGS sequence"/>
</dbReference>
<dbReference type="Gene3D" id="2.30.110.20">
    <property type="entry name" value="Hcp1-like"/>
    <property type="match status" value="1"/>
</dbReference>
<dbReference type="RefSeq" id="WP_112895578.1">
    <property type="nucleotide sequence ID" value="NZ_CAWNYH010000020.1"/>
</dbReference>
<dbReference type="AlphaFoldDB" id="A0A329X557"/>
<dbReference type="PANTHER" id="PTHR34319:SF7">
    <property type="entry name" value="HNH ENDONUCLEASE DOMAIN-CONTAINING PROTEIN"/>
    <property type="match status" value="1"/>
</dbReference>
<reference evidence="1 2" key="1">
    <citation type="journal article" date="2018" name="Int. J. Syst. Evol. Microbiol.">
        <title>Whole-genome-based revisit of Photorhabdus phylogeny: proposal for the elevation of most Photorhabdus subspecies to the species level and description of one novel species Photorhabdus bodei sp. nov., and one novel subspecies Photorhabdus laumondii subsp. clarkei subsp. nov.</title>
        <authorList>
            <person name="Machado R.A.R."/>
            <person name="Wuthrich D."/>
            <person name="Kuhnert P."/>
            <person name="Arce C.C.M."/>
            <person name="Thonen L."/>
            <person name="Ruiz C."/>
            <person name="Zhang X."/>
            <person name="Robert C.A.M."/>
            <person name="Karimi J."/>
            <person name="Kamali S."/>
            <person name="Ma J."/>
            <person name="Bruggmann R."/>
            <person name="Erb M."/>
        </authorList>
    </citation>
    <scope>NUCLEOTIDE SEQUENCE [LARGE SCALE GENOMIC DNA]</scope>
    <source>
        <strain evidence="1 2">LJ24-63</strain>
    </source>
</reference>
<dbReference type="SUPFAM" id="SSF141452">
    <property type="entry name" value="Hcp1-like"/>
    <property type="match status" value="1"/>
</dbReference>
<dbReference type="EMBL" id="NSCM01000020">
    <property type="protein sequence ID" value="RAX11841.1"/>
    <property type="molecule type" value="Genomic_DNA"/>
</dbReference>
<dbReference type="PANTHER" id="PTHR34319">
    <property type="entry name" value="MAJOR EXPORTED PROTEIN"/>
    <property type="match status" value="1"/>
</dbReference>
<dbReference type="InterPro" id="IPR008514">
    <property type="entry name" value="T6SS_Hcp"/>
</dbReference>
<dbReference type="Pfam" id="PF05638">
    <property type="entry name" value="T6SS_HCP"/>
    <property type="match status" value="1"/>
</dbReference>